<dbReference type="AlphaFoldDB" id="A0A6A6TLH8"/>
<dbReference type="PANTHER" id="PTHR13605:SF4">
    <property type="entry name" value="ER MEMBRANE PROTEIN COMPLEX SUBUNIT 7"/>
    <property type="match status" value="1"/>
</dbReference>
<evidence type="ECO:0000256" key="6">
    <source>
        <dbReference type="SAM" id="MobiDB-lite"/>
    </source>
</evidence>
<keyword evidence="11" id="KW-1185">Reference proteome</keyword>
<feature type="compositionally biased region" description="Polar residues" evidence="6">
    <location>
        <begin position="220"/>
        <end position="229"/>
    </location>
</feature>
<dbReference type="InterPro" id="IPR039163">
    <property type="entry name" value="EMC7"/>
</dbReference>
<dbReference type="EMBL" id="MU004301">
    <property type="protein sequence ID" value="KAF2660171.1"/>
    <property type="molecule type" value="Genomic_DNA"/>
</dbReference>
<keyword evidence="4 7" id="KW-1133">Transmembrane helix</keyword>
<evidence type="ECO:0000256" key="7">
    <source>
        <dbReference type="SAM" id="Phobius"/>
    </source>
</evidence>
<evidence type="ECO:0000313" key="10">
    <source>
        <dbReference type="EMBL" id="KAF2660171.1"/>
    </source>
</evidence>
<feature type="signal peptide" evidence="8">
    <location>
        <begin position="1"/>
        <end position="17"/>
    </location>
</feature>
<evidence type="ECO:0000256" key="8">
    <source>
        <dbReference type="SAM" id="SignalP"/>
    </source>
</evidence>
<accession>A0A6A6TLH8</accession>
<keyword evidence="2 7" id="KW-0812">Transmembrane</keyword>
<sequence length="241" mass="26455">MKTILSSLALLVPLTSAARFTLHIPNTPVANPSTLPPTTHATLQSSGEPYTALLTRSNVFSFTNITAGSYLATIHCRDLAFEPLRIDVTIEEPVEGSSERREVIRTWQTFLGNEWDNKGEDRGSGGNGLVVDVRPIGPKYYFQERGGFSPLSFLKNPMILMALFSMVLIFGMPYLMENMDPETKAEFEEMQKKSPIAGAATNPAQSIQNFDMASWLAGKSEQSASSSRGHSPAPQGKKQRN</sequence>
<evidence type="ECO:0000256" key="5">
    <source>
        <dbReference type="ARBA" id="ARBA00023136"/>
    </source>
</evidence>
<gene>
    <name evidence="10" type="ORF">K491DRAFT_688495</name>
</gene>
<feature type="domain" description="ER membrane protein complex subunit 7 beta-sandwich" evidence="9">
    <location>
        <begin position="31"/>
        <end position="161"/>
    </location>
</feature>
<evidence type="ECO:0000313" key="11">
    <source>
        <dbReference type="Proteomes" id="UP000799324"/>
    </source>
</evidence>
<evidence type="ECO:0000256" key="1">
    <source>
        <dbReference type="ARBA" id="ARBA00004167"/>
    </source>
</evidence>
<dbReference type="Pfam" id="PF09430">
    <property type="entry name" value="EMC7_beta-sandw"/>
    <property type="match status" value="1"/>
</dbReference>
<dbReference type="InterPro" id="IPR019008">
    <property type="entry name" value="Beta_sandwich_EMC7"/>
</dbReference>
<evidence type="ECO:0000256" key="3">
    <source>
        <dbReference type="ARBA" id="ARBA00022729"/>
    </source>
</evidence>
<proteinExistence type="predicted"/>
<keyword evidence="3 8" id="KW-0732">Signal</keyword>
<dbReference type="OrthoDB" id="27095at2759"/>
<keyword evidence="5 7" id="KW-0472">Membrane</keyword>
<organism evidence="10 11">
    <name type="scientific">Lophiostoma macrostomum CBS 122681</name>
    <dbReference type="NCBI Taxonomy" id="1314788"/>
    <lineage>
        <taxon>Eukaryota</taxon>
        <taxon>Fungi</taxon>
        <taxon>Dikarya</taxon>
        <taxon>Ascomycota</taxon>
        <taxon>Pezizomycotina</taxon>
        <taxon>Dothideomycetes</taxon>
        <taxon>Pleosporomycetidae</taxon>
        <taxon>Pleosporales</taxon>
        <taxon>Lophiostomataceae</taxon>
        <taxon>Lophiostoma</taxon>
    </lineage>
</organism>
<feature type="region of interest" description="Disordered" evidence="6">
    <location>
        <begin position="218"/>
        <end position="241"/>
    </location>
</feature>
<comment type="subcellular location">
    <subcellularLocation>
        <location evidence="1">Membrane</location>
        <topology evidence="1">Single-pass membrane protein</topology>
    </subcellularLocation>
</comment>
<evidence type="ECO:0000259" key="9">
    <source>
        <dbReference type="Pfam" id="PF09430"/>
    </source>
</evidence>
<name>A0A6A6TLH8_9PLEO</name>
<feature type="transmembrane region" description="Helical" evidence="7">
    <location>
        <begin position="158"/>
        <end position="176"/>
    </location>
</feature>
<protein>
    <recommendedName>
        <fullName evidence="9">ER membrane protein complex subunit 7 beta-sandwich domain-containing protein</fullName>
    </recommendedName>
</protein>
<dbReference type="Proteomes" id="UP000799324">
    <property type="component" value="Unassembled WGS sequence"/>
</dbReference>
<reference evidence="10" key="1">
    <citation type="journal article" date="2020" name="Stud. Mycol.">
        <title>101 Dothideomycetes genomes: a test case for predicting lifestyles and emergence of pathogens.</title>
        <authorList>
            <person name="Haridas S."/>
            <person name="Albert R."/>
            <person name="Binder M."/>
            <person name="Bloem J."/>
            <person name="Labutti K."/>
            <person name="Salamov A."/>
            <person name="Andreopoulos B."/>
            <person name="Baker S."/>
            <person name="Barry K."/>
            <person name="Bills G."/>
            <person name="Bluhm B."/>
            <person name="Cannon C."/>
            <person name="Castanera R."/>
            <person name="Culley D."/>
            <person name="Daum C."/>
            <person name="Ezra D."/>
            <person name="Gonzalez J."/>
            <person name="Henrissat B."/>
            <person name="Kuo A."/>
            <person name="Liang C."/>
            <person name="Lipzen A."/>
            <person name="Lutzoni F."/>
            <person name="Magnuson J."/>
            <person name="Mondo S."/>
            <person name="Nolan M."/>
            <person name="Ohm R."/>
            <person name="Pangilinan J."/>
            <person name="Park H.-J."/>
            <person name="Ramirez L."/>
            <person name="Alfaro M."/>
            <person name="Sun H."/>
            <person name="Tritt A."/>
            <person name="Yoshinaga Y."/>
            <person name="Zwiers L.-H."/>
            <person name="Turgeon B."/>
            <person name="Goodwin S."/>
            <person name="Spatafora J."/>
            <person name="Crous P."/>
            <person name="Grigoriev I."/>
        </authorList>
    </citation>
    <scope>NUCLEOTIDE SEQUENCE</scope>
    <source>
        <strain evidence="10">CBS 122681</strain>
    </source>
</reference>
<evidence type="ECO:0000256" key="4">
    <source>
        <dbReference type="ARBA" id="ARBA00022989"/>
    </source>
</evidence>
<evidence type="ECO:0000256" key="2">
    <source>
        <dbReference type="ARBA" id="ARBA00022692"/>
    </source>
</evidence>
<dbReference type="GO" id="GO:0072546">
    <property type="term" value="C:EMC complex"/>
    <property type="evidence" value="ECO:0007669"/>
    <property type="project" value="TreeGrafter"/>
</dbReference>
<feature type="chain" id="PRO_5025631959" description="ER membrane protein complex subunit 7 beta-sandwich domain-containing protein" evidence="8">
    <location>
        <begin position="18"/>
        <end position="241"/>
    </location>
</feature>
<dbReference type="PANTHER" id="PTHR13605">
    <property type="entry name" value="ER MEMBRANE PROTEIN COMPLEX SUBUNIT 7"/>
    <property type="match status" value="1"/>
</dbReference>